<dbReference type="SUPFAM" id="SSF117892">
    <property type="entry name" value="Band 7/SPFH domain"/>
    <property type="match status" value="1"/>
</dbReference>
<proteinExistence type="inferred from homology"/>
<keyword evidence="7" id="KW-0812">Transmembrane</keyword>
<feature type="transmembrane region" description="Helical" evidence="7">
    <location>
        <begin position="20"/>
        <end position="41"/>
    </location>
</feature>
<evidence type="ECO:0000256" key="5">
    <source>
        <dbReference type="ARBA" id="ARBA00023136"/>
    </source>
</evidence>
<accession>A0A2S8GCN5</accession>
<dbReference type="PANTHER" id="PTHR13806">
    <property type="entry name" value="FLOTILLIN-RELATED"/>
    <property type="match status" value="1"/>
</dbReference>
<dbReference type="InterPro" id="IPR001107">
    <property type="entry name" value="Band_7"/>
</dbReference>
<evidence type="ECO:0000256" key="4">
    <source>
        <dbReference type="ARBA" id="ARBA00022475"/>
    </source>
</evidence>
<protein>
    <submittedName>
        <fullName evidence="9">Flotillin family protein</fullName>
    </submittedName>
</protein>
<dbReference type="SMART" id="SM00244">
    <property type="entry name" value="PHB"/>
    <property type="match status" value="1"/>
</dbReference>
<comment type="subcellular location">
    <subcellularLocation>
        <location evidence="2">Cell membrane</location>
    </subcellularLocation>
    <subcellularLocation>
        <location evidence="1">Membrane</location>
        <topology evidence="1">Single-pass membrane protein</topology>
    </subcellularLocation>
</comment>
<dbReference type="AlphaFoldDB" id="A0A2S8GCN5"/>
<evidence type="ECO:0000313" key="9">
    <source>
        <dbReference type="EMBL" id="PQO42232.1"/>
    </source>
</evidence>
<evidence type="ECO:0000256" key="7">
    <source>
        <dbReference type="SAM" id="Phobius"/>
    </source>
</evidence>
<feature type="compositionally biased region" description="Polar residues" evidence="6">
    <location>
        <begin position="556"/>
        <end position="572"/>
    </location>
</feature>
<dbReference type="EMBL" id="PUHZ01000025">
    <property type="protein sequence ID" value="PQO42232.1"/>
    <property type="molecule type" value="Genomic_DNA"/>
</dbReference>
<dbReference type="RefSeq" id="WP_105338813.1">
    <property type="nucleotide sequence ID" value="NZ_PUHZ01000025.1"/>
</dbReference>
<evidence type="ECO:0000259" key="8">
    <source>
        <dbReference type="SMART" id="SM00244"/>
    </source>
</evidence>
<name>A0A2S8GCN5_9BACT</name>
<keyword evidence="5 7" id="KW-0472">Membrane</keyword>
<reference evidence="9 10" key="1">
    <citation type="submission" date="2018-02" db="EMBL/GenBank/DDBJ databases">
        <title>Comparative genomes isolates from brazilian mangrove.</title>
        <authorList>
            <person name="Araujo J.E."/>
            <person name="Taketani R.G."/>
            <person name="Silva M.C.P."/>
            <person name="Loureco M.V."/>
            <person name="Andreote F.D."/>
        </authorList>
    </citation>
    <scope>NUCLEOTIDE SEQUENCE [LARGE SCALE GENOMIC DNA]</scope>
    <source>
        <strain evidence="9 10">Nap-Phe MGV</strain>
    </source>
</reference>
<feature type="domain" description="Band 7" evidence="8">
    <location>
        <begin position="42"/>
        <end position="211"/>
    </location>
</feature>
<organism evidence="9 10">
    <name type="scientific">Blastopirellula marina</name>
    <dbReference type="NCBI Taxonomy" id="124"/>
    <lineage>
        <taxon>Bacteria</taxon>
        <taxon>Pseudomonadati</taxon>
        <taxon>Planctomycetota</taxon>
        <taxon>Planctomycetia</taxon>
        <taxon>Pirellulales</taxon>
        <taxon>Pirellulaceae</taxon>
        <taxon>Blastopirellula</taxon>
    </lineage>
</organism>
<dbReference type="CDD" id="cd03399">
    <property type="entry name" value="SPFH_flotillin"/>
    <property type="match status" value="1"/>
</dbReference>
<evidence type="ECO:0000256" key="3">
    <source>
        <dbReference type="ARBA" id="ARBA00007161"/>
    </source>
</evidence>
<comment type="caution">
    <text evidence="9">The sequence shown here is derived from an EMBL/GenBank/DDBJ whole genome shotgun (WGS) entry which is preliminary data.</text>
</comment>
<keyword evidence="7" id="KW-1133">Transmembrane helix</keyword>
<comment type="similarity">
    <text evidence="3">Belongs to the band 7/mec-2 family. Flotillin subfamily.</text>
</comment>
<dbReference type="InterPro" id="IPR036013">
    <property type="entry name" value="Band_7/SPFH_dom_sf"/>
</dbReference>
<evidence type="ECO:0000256" key="1">
    <source>
        <dbReference type="ARBA" id="ARBA00004167"/>
    </source>
</evidence>
<dbReference type="InterPro" id="IPR027705">
    <property type="entry name" value="Flotillin_fam"/>
</dbReference>
<dbReference type="Proteomes" id="UP000237819">
    <property type="component" value="Unassembled WGS sequence"/>
</dbReference>
<sequence length="572" mass="62937">MDIPILFAQELNDWLGEPYFWLGVFAILVLMGLFVILIMVVKQYKRCPSNRVLVVYGNTRGGKSSQTIHGGAKFVWPLVQDYAYLSLEPIQIEIPLRGALSSENIRVNVPSCFTVAIGTTAGVMDNAAVRLLGLTTNEIRKQAEELIFGQLRQVIASMRIEEINRDRDTFLEHIQRSLEPELNKIGLCLINVNITDITDESGYIDAIGQKAASLAIQQARGDVADNEKMGEIRVAAAQRDREVEVANATKARMIGTREAEREQSIRIAELEKEQTVGERQAEYEREAQVKNAEREKRIRIADADAAAMIGERKAEFDREAAVKDAEREKRIKIAEADATAIEGENLSEAKVAKSKAELAVKRAEAYEVGEIRKREADGAVKEAENRALAKAALAEAERVEAEQRALLEAPAKAEKAKIEVDSSAEAARRRILAQAEADAIFAKLEAEARGEYEKLAKKGEGLKAIVEACGSSKEAFQLLLLEHLDNLADASAKAISNIKFDKVVVWEGGNQNGRSNTADWLSGMAKTLPPMMQVMKDIGGVELPEALVRFAEDPQSLANGQSKPTETEPSTN</sequence>
<evidence type="ECO:0000256" key="2">
    <source>
        <dbReference type="ARBA" id="ARBA00004236"/>
    </source>
</evidence>
<gene>
    <name evidence="9" type="ORF">C5Y93_28205</name>
</gene>
<evidence type="ECO:0000313" key="10">
    <source>
        <dbReference type="Proteomes" id="UP000237819"/>
    </source>
</evidence>
<dbReference type="PANTHER" id="PTHR13806:SF31">
    <property type="entry name" value="FLOTILLIN-LIKE PROTEIN 1-RELATED"/>
    <property type="match status" value="1"/>
</dbReference>
<dbReference type="GO" id="GO:0005886">
    <property type="term" value="C:plasma membrane"/>
    <property type="evidence" value="ECO:0007669"/>
    <property type="project" value="UniProtKB-SubCell"/>
</dbReference>
<dbReference type="Pfam" id="PF01145">
    <property type="entry name" value="Band_7"/>
    <property type="match status" value="1"/>
</dbReference>
<evidence type="ECO:0000256" key="6">
    <source>
        <dbReference type="SAM" id="MobiDB-lite"/>
    </source>
</evidence>
<feature type="region of interest" description="Disordered" evidence="6">
    <location>
        <begin position="552"/>
        <end position="572"/>
    </location>
</feature>
<dbReference type="Gene3D" id="3.30.479.30">
    <property type="entry name" value="Band 7 domain"/>
    <property type="match status" value="1"/>
</dbReference>
<keyword evidence="4" id="KW-1003">Cell membrane</keyword>
<dbReference type="OrthoDB" id="9786220at2"/>